<dbReference type="Proteomes" id="UP000466681">
    <property type="component" value="Chromosome"/>
</dbReference>
<evidence type="ECO:0000256" key="3">
    <source>
        <dbReference type="ARBA" id="ARBA00023027"/>
    </source>
</evidence>
<dbReference type="RefSeq" id="WP_083150473.1">
    <property type="nucleotide sequence ID" value="NZ_AP022560.1"/>
</dbReference>
<accession>A0AAD1HIJ0</accession>
<reference evidence="4 5" key="1">
    <citation type="journal article" date="2019" name="Emerg. Microbes Infect.">
        <title>Comprehensive subspecies identification of 175 nontuberculous mycobacteria species based on 7547 genomic profiles.</title>
        <authorList>
            <person name="Matsumoto Y."/>
            <person name="Kinjo T."/>
            <person name="Motooka D."/>
            <person name="Nabeya D."/>
            <person name="Jung N."/>
            <person name="Uechi K."/>
            <person name="Horii T."/>
            <person name="Iida T."/>
            <person name="Fujita J."/>
            <person name="Nakamura S."/>
        </authorList>
    </citation>
    <scope>NUCLEOTIDE SEQUENCE [LARGE SCALE GENOMIC DNA]</scope>
    <source>
        <strain evidence="4 5">JCM 6375</strain>
    </source>
</reference>
<dbReference type="SUPFAM" id="SSF51735">
    <property type="entry name" value="NAD(P)-binding Rossmann-fold domains"/>
    <property type="match status" value="1"/>
</dbReference>
<dbReference type="FunFam" id="3.40.50.720:FF:000084">
    <property type="entry name" value="Short-chain dehydrogenase reductase"/>
    <property type="match status" value="1"/>
</dbReference>
<name>A0AAD1HIJ0_9MYCO</name>
<dbReference type="PANTHER" id="PTHR24321:SF8">
    <property type="entry name" value="ESTRADIOL 17-BETA-DEHYDROGENASE 8-RELATED"/>
    <property type="match status" value="1"/>
</dbReference>
<keyword evidence="5" id="KW-1185">Reference proteome</keyword>
<keyword evidence="2" id="KW-0560">Oxidoreductase</keyword>
<dbReference type="PANTHER" id="PTHR24321">
    <property type="entry name" value="DEHYDROGENASES, SHORT CHAIN"/>
    <property type="match status" value="1"/>
</dbReference>
<dbReference type="InterPro" id="IPR023985">
    <property type="entry name" value="SDR_subfam_1"/>
</dbReference>
<dbReference type="AlphaFoldDB" id="A0AAD1HIJ0"/>
<dbReference type="Gene3D" id="3.40.50.720">
    <property type="entry name" value="NAD(P)-binding Rossmann-like Domain"/>
    <property type="match status" value="1"/>
</dbReference>
<evidence type="ECO:0000256" key="2">
    <source>
        <dbReference type="ARBA" id="ARBA00023002"/>
    </source>
</evidence>
<gene>
    <name evidence="4" type="ORF">MMOR_56690</name>
</gene>
<dbReference type="NCBIfam" id="TIGR03971">
    <property type="entry name" value="SDR_subfam_1"/>
    <property type="match status" value="1"/>
</dbReference>
<keyword evidence="3" id="KW-0520">NAD</keyword>
<sequence>MGTLEGKVAFITGAARGQGRSHAVRLAEEGASIIAVDLCAPIESVEYPLATLSDLAETVKVVEARNGEITSAVVDVRDHAALQAVFDDGLARFGKVDIVVANAGILPVIGAGGRSLAAWTDAIDVMLTGVFNTIDVAAPTLLSQGTGGAIVITSSTAGLKGSISKSPEAATPGMLGYIAAKHGVVGLMRSYANAFAAHNIRVNTVHPAGCNTPMIGNEAFGAWIAENPAMADNFKNPLPVDMVEPIDISNAVVWLCSDQARYVTGVTLPVDAGFTVQ</sequence>
<dbReference type="InterPro" id="IPR002347">
    <property type="entry name" value="SDR_fam"/>
</dbReference>
<evidence type="ECO:0000256" key="1">
    <source>
        <dbReference type="ARBA" id="ARBA00006484"/>
    </source>
</evidence>
<protein>
    <submittedName>
        <fullName evidence="4">Oxidoreductase</fullName>
    </submittedName>
</protein>
<proteinExistence type="inferred from homology"/>
<dbReference type="InterPro" id="IPR036291">
    <property type="entry name" value="NAD(P)-bd_dom_sf"/>
</dbReference>
<evidence type="ECO:0000313" key="5">
    <source>
        <dbReference type="Proteomes" id="UP000466681"/>
    </source>
</evidence>
<comment type="similarity">
    <text evidence="1">Belongs to the short-chain dehydrogenases/reductases (SDR) family.</text>
</comment>
<dbReference type="EMBL" id="AP022560">
    <property type="protein sequence ID" value="BBX04733.1"/>
    <property type="molecule type" value="Genomic_DNA"/>
</dbReference>
<dbReference type="CDD" id="cd05233">
    <property type="entry name" value="SDR_c"/>
    <property type="match status" value="1"/>
</dbReference>
<organism evidence="4 5">
    <name type="scientific">Mycolicibacterium moriokaense</name>
    <dbReference type="NCBI Taxonomy" id="39691"/>
    <lineage>
        <taxon>Bacteria</taxon>
        <taxon>Bacillati</taxon>
        <taxon>Actinomycetota</taxon>
        <taxon>Actinomycetes</taxon>
        <taxon>Mycobacteriales</taxon>
        <taxon>Mycobacteriaceae</taxon>
        <taxon>Mycolicibacterium</taxon>
    </lineage>
</organism>
<dbReference type="PRINTS" id="PR00080">
    <property type="entry name" value="SDRFAMILY"/>
</dbReference>
<evidence type="ECO:0000313" key="4">
    <source>
        <dbReference type="EMBL" id="BBX04733.1"/>
    </source>
</evidence>
<dbReference type="NCBIfam" id="NF009467">
    <property type="entry name" value="PRK12826.1-3"/>
    <property type="match status" value="1"/>
</dbReference>
<dbReference type="PRINTS" id="PR00081">
    <property type="entry name" value="GDHRDH"/>
</dbReference>
<dbReference type="GO" id="GO:0016491">
    <property type="term" value="F:oxidoreductase activity"/>
    <property type="evidence" value="ECO:0007669"/>
    <property type="project" value="UniProtKB-KW"/>
</dbReference>
<dbReference type="KEGG" id="mmor:MMOR_56690"/>
<dbReference type="Pfam" id="PF13561">
    <property type="entry name" value="adh_short_C2"/>
    <property type="match status" value="1"/>
</dbReference>